<gene>
    <name evidence="1" type="ORF">KCG34_07435</name>
</gene>
<protein>
    <submittedName>
        <fullName evidence="1">Uncharacterized protein</fullName>
    </submittedName>
</protein>
<evidence type="ECO:0000313" key="1">
    <source>
        <dbReference type="EMBL" id="QUD89694.1"/>
    </source>
</evidence>
<name>A0A975G363_9CAUL</name>
<dbReference type="Proteomes" id="UP000676409">
    <property type="component" value="Chromosome"/>
</dbReference>
<dbReference type="AlphaFoldDB" id="A0A975G363"/>
<organism evidence="1 2">
    <name type="scientific">Phenylobacterium montanum</name>
    <dbReference type="NCBI Taxonomy" id="2823693"/>
    <lineage>
        <taxon>Bacteria</taxon>
        <taxon>Pseudomonadati</taxon>
        <taxon>Pseudomonadota</taxon>
        <taxon>Alphaproteobacteria</taxon>
        <taxon>Caulobacterales</taxon>
        <taxon>Caulobacteraceae</taxon>
        <taxon>Phenylobacterium</taxon>
    </lineage>
</organism>
<dbReference type="KEGG" id="caul:KCG34_07435"/>
<accession>A0A975G363</accession>
<reference evidence="1" key="1">
    <citation type="submission" date="2021-04" db="EMBL/GenBank/DDBJ databases">
        <title>The complete genome sequence of Caulobacter sp. S6.</title>
        <authorList>
            <person name="Tang Y."/>
            <person name="Ouyang W."/>
            <person name="Liu Q."/>
            <person name="Huang B."/>
            <person name="Guo Z."/>
            <person name="Lei P."/>
        </authorList>
    </citation>
    <scope>NUCLEOTIDE SEQUENCE</scope>
    <source>
        <strain evidence="1">S6</strain>
    </source>
</reference>
<proteinExistence type="predicted"/>
<dbReference type="RefSeq" id="WP_211939746.1">
    <property type="nucleotide sequence ID" value="NZ_CP073078.1"/>
</dbReference>
<evidence type="ECO:0000313" key="2">
    <source>
        <dbReference type="Proteomes" id="UP000676409"/>
    </source>
</evidence>
<keyword evidence="2" id="KW-1185">Reference proteome</keyword>
<dbReference type="EMBL" id="CP073078">
    <property type="protein sequence ID" value="QUD89694.1"/>
    <property type="molecule type" value="Genomic_DNA"/>
</dbReference>
<sequence>MDPISAISSGLTASMSVFSQASTALGNAAAGNSDIASAITDQIGAKVAFEAEAKVMQSLAQTQKQVLDILV</sequence>